<name>A0AAE1MMU7_9FABA</name>
<dbReference type="Gene3D" id="2.60.200.20">
    <property type="match status" value="1"/>
</dbReference>
<evidence type="ECO:0000313" key="12">
    <source>
        <dbReference type="EMBL" id="KAK4266381.1"/>
    </source>
</evidence>
<evidence type="ECO:0000256" key="9">
    <source>
        <dbReference type="SAM" id="Phobius"/>
    </source>
</evidence>
<feature type="domain" description="FHA" evidence="10">
    <location>
        <begin position="185"/>
        <end position="236"/>
    </location>
</feature>
<feature type="transmembrane region" description="Helical" evidence="9">
    <location>
        <begin position="6"/>
        <end position="27"/>
    </location>
</feature>
<keyword evidence="7" id="KW-0904">Protein phosphatase</keyword>
<dbReference type="InterPro" id="IPR008984">
    <property type="entry name" value="SMAD_FHA_dom_sf"/>
</dbReference>
<dbReference type="GO" id="GO:0046872">
    <property type="term" value="F:metal ion binding"/>
    <property type="evidence" value="ECO:0007669"/>
    <property type="project" value="UniProtKB-KW"/>
</dbReference>
<reference evidence="12" key="1">
    <citation type="submission" date="2023-10" db="EMBL/GenBank/DDBJ databases">
        <title>Chromosome-level genome of the transformable northern wattle, Acacia crassicarpa.</title>
        <authorList>
            <person name="Massaro I."/>
            <person name="Sinha N.R."/>
            <person name="Poethig S."/>
            <person name="Leichty A.R."/>
        </authorList>
    </citation>
    <scope>NUCLEOTIDE SEQUENCE</scope>
    <source>
        <strain evidence="12">Acra3RX</strain>
        <tissue evidence="12">Leaf</tissue>
    </source>
</reference>
<dbReference type="PROSITE" id="PS50006">
    <property type="entry name" value="FHA_DOMAIN"/>
    <property type="match status" value="1"/>
</dbReference>
<dbReference type="Pfam" id="PF00481">
    <property type="entry name" value="PP2C"/>
    <property type="match status" value="1"/>
</dbReference>
<evidence type="ECO:0000256" key="5">
    <source>
        <dbReference type="ARBA" id="ARBA00022801"/>
    </source>
</evidence>
<dbReference type="SMART" id="SM00240">
    <property type="entry name" value="FHA"/>
    <property type="match status" value="1"/>
</dbReference>
<comment type="cofactor">
    <cofactor evidence="2">
        <name>Mg(2+)</name>
        <dbReference type="ChEBI" id="CHEBI:18420"/>
    </cofactor>
</comment>
<evidence type="ECO:0000256" key="1">
    <source>
        <dbReference type="ARBA" id="ARBA00001936"/>
    </source>
</evidence>
<dbReference type="SUPFAM" id="SSF81606">
    <property type="entry name" value="PP2C-like"/>
    <property type="match status" value="1"/>
</dbReference>
<dbReference type="FunFam" id="3.60.40.10:FF:000047">
    <property type="entry name" value="Protein phosphatase 2C 70"/>
    <property type="match status" value="1"/>
</dbReference>
<feature type="domain" description="PPM-type phosphatase" evidence="11">
    <location>
        <begin position="281"/>
        <end position="556"/>
    </location>
</feature>
<protein>
    <recommendedName>
        <fullName evidence="3">protein-serine/threonine phosphatase</fullName>
        <ecNumber evidence="3">3.1.3.16</ecNumber>
    </recommendedName>
</protein>
<organism evidence="12 13">
    <name type="scientific">Acacia crassicarpa</name>
    <name type="common">northern wattle</name>
    <dbReference type="NCBI Taxonomy" id="499986"/>
    <lineage>
        <taxon>Eukaryota</taxon>
        <taxon>Viridiplantae</taxon>
        <taxon>Streptophyta</taxon>
        <taxon>Embryophyta</taxon>
        <taxon>Tracheophyta</taxon>
        <taxon>Spermatophyta</taxon>
        <taxon>Magnoliopsida</taxon>
        <taxon>eudicotyledons</taxon>
        <taxon>Gunneridae</taxon>
        <taxon>Pentapetalae</taxon>
        <taxon>rosids</taxon>
        <taxon>fabids</taxon>
        <taxon>Fabales</taxon>
        <taxon>Fabaceae</taxon>
        <taxon>Caesalpinioideae</taxon>
        <taxon>mimosoid clade</taxon>
        <taxon>Acacieae</taxon>
        <taxon>Acacia</taxon>
    </lineage>
</organism>
<dbReference type="SUPFAM" id="SSF49879">
    <property type="entry name" value="SMAD/FHA domain"/>
    <property type="match status" value="1"/>
</dbReference>
<evidence type="ECO:0000259" key="11">
    <source>
        <dbReference type="PROSITE" id="PS51746"/>
    </source>
</evidence>
<gene>
    <name evidence="12" type="ORF">QN277_027315</name>
</gene>
<dbReference type="InterPro" id="IPR015655">
    <property type="entry name" value="PP2C"/>
</dbReference>
<dbReference type="PROSITE" id="PS01032">
    <property type="entry name" value="PPM_1"/>
    <property type="match status" value="1"/>
</dbReference>
<keyword evidence="9" id="KW-0472">Membrane</keyword>
<dbReference type="PROSITE" id="PS51746">
    <property type="entry name" value="PPM_2"/>
    <property type="match status" value="1"/>
</dbReference>
<dbReference type="InterPro" id="IPR000253">
    <property type="entry name" value="FHA_dom"/>
</dbReference>
<dbReference type="Proteomes" id="UP001293593">
    <property type="component" value="Unassembled WGS sequence"/>
</dbReference>
<dbReference type="GO" id="GO:0004722">
    <property type="term" value="F:protein serine/threonine phosphatase activity"/>
    <property type="evidence" value="ECO:0007669"/>
    <property type="project" value="UniProtKB-EC"/>
</dbReference>
<comment type="cofactor">
    <cofactor evidence="1">
        <name>Mn(2+)</name>
        <dbReference type="ChEBI" id="CHEBI:29035"/>
    </cofactor>
</comment>
<sequence>MAIVDGIVSLFILIMLILIIVLVFFACKPWRFLFSSRSRSSIKDDEIERPLVLDDANLVHNPISELPINYDLEGTSILNEGHFRPPRPPGLIYKQRPSAASCHMSQDVISDPSEEVAVGQTLKLSPAQLAEFQKHNRNSETDRLQDFVQRDILDQRSCLTLEVITGPSRELRCSVQSTIPSKLPLTLGRVSPSDLLIKDSEVSGKHALINWNLEKMKWELVDMGSLNGTLLNSQPINHLDPGSRQWSNPTELANGDIITLGMTTKVIVHITSQNKIHIPFGVGVASDPMSRRRGGKKLAMEDVCYYQWPLPGLDKFGLFGICDGHGGDGAARSASKVFPEIVANILSDSLKREKVVSICDASNVLRDAFSQTEACLNHYYEGCTATVLLVWADDNEKFFAQCANVGDSACVMNVDGKEINMTEDHKITSYSERLRIEEAGEPLRDGETRLYGINLARMLGDKFLKQQDCRFSSEPYISQVVHIDKASRAFAILASDGLWDVMNGKKAIQLVFQKRDKYSTDDGDNDNSAEKVANLLLSEARTLRTKDNTSIIFLDFDTLSRFSCKAEC</sequence>
<keyword evidence="13" id="KW-1185">Reference proteome</keyword>
<dbReference type="AlphaFoldDB" id="A0AAE1MMU7"/>
<dbReference type="PANTHER" id="PTHR13832">
    <property type="entry name" value="PROTEIN PHOSPHATASE 2C"/>
    <property type="match status" value="1"/>
</dbReference>
<proteinExistence type="predicted"/>
<keyword evidence="5" id="KW-0378">Hydrolase</keyword>
<evidence type="ECO:0000256" key="8">
    <source>
        <dbReference type="ARBA" id="ARBA00023211"/>
    </source>
</evidence>
<dbReference type="InterPro" id="IPR001932">
    <property type="entry name" value="PPM-type_phosphatase-like_dom"/>
</dbReference>
<evidence type="ECO:0000256" key="6">
    <source>
        <dbReference type="ARBA" id="ARBA00022842"/>
    </source>
</evidence>
<keyword evidence="6" id="KW-0460">Magnesium</keyword>
<dbReference type="EC" id="3.1.3.16" evidence="3"/>
<keyword evidence="8" id="KW-0464">Manganese</keyword>
<keyword evidence="9" id="KW-0812">Transmembrane</keyword>
<evidence type="ECO:0000259" key="10">
    <source>
        <dbReference type="PROSITE" id="PS50006"/>
    </source>
</evidence>
<dbReference type="InterPro" id="IPR036457">
    <property type="entry name" value="PPM-type-like_dom_sf"/>
</dbReference>
<dbReference type="Gene3D" id="3.60.40.10">
    <property type="entry name" value="PPM-type phosphatase domain"/>
    <property type="match status" value="1"/>
</dbReference>
<dbReference type="PANTHER" id="PTHR13832:SF643">
    <property type="entry name" value="PROTEIN PHOSPHATASE 2C-RELATED"/>
    <property type="match status" value="1"/>
</dbReference>
<dbReference type="FunFam" id="2.60.200.20:FF:000035">
    <property type="entry name" value="Protein phosphatase 2C 70"/>
    <property type="match status" value="1"/>
</dbReference>
<evidence type="ECO:0000256" key="2">
    <source>
        <dbReference type="ARBA" id="ARBA00001946"/>
    </source>
</evidence>
<keyword evidence="9" id="KW-1133">Transmembrane helix</keyword>
<dbReference type="CDD" id="cd00143">
    <property type="entry name" value="PP2Cc"/>
    <property type="match status" value="1"/>
</dbReference>
<dbReference type="CDD" id="cd22678">
    <property type="entry name" value="FHA_PP2C70-like"/>
    <property type="match status" value="1"/>
</dbReference>
<evidence type="ECO:0000313" key="13">
    <source>
        <dbReference type="Proteomes" id="UP001293593"/>
    </source>
</evidence>
<keyword evidence="4" id="KW-0479">Metal-binding</keyword>
<dbReference type="SMART" id="SM00332">
    <property type="entry name" value="PP2Cc"/>
    <property type="match status" value="1"/>
</dbReference>
<evidence type="ECO:0000256" key="3">
    <source>
        <dbReference type="ARBA" id="ARBA00013081"/>
    </source>
</evidence>
<dbReference type="Pfam" id="PF00498">
    <property type="entry name" value="FHA"/>
    <property type="match status" value="1"/>
</dbReference>
<evidence type="ECO:0000256" key="7">
    <source>
        <dbReference type="ARBA" id="ARBA00022912"/>
    </source>
</evidence>
<dbReference type="InterPro" id="IPR000222">
    <property type="entry name" value="PP2C_BS"/>
</dbReference>
<accession>A0AAE1MMU7</accession>
<comment type="caution">
    <text evidence="12">The sequence shown here is derived from an EMBL/GenBank/DDBJ whole genome shotgun (WGS) entry which is preliminary data.</text>
</comment>
<dbReference type="EMBL" id="JAWXYG010000008">
    <property type="protein sequence ID" value="KAK4266381.1"/>
    <property type="molecule type" value="Genomic_DNA"/>
</dbReference>
<evidence type="ECO:0000256" key="4">
    <source>
        <dbReference type="ARBA" id="ARBA00022723"/>
    </source>
</evidence>